<evidence type="ECO:0000256" key="1">
    <source>
        <dbReference type="ARBA" id="ARBA00011975"/>
    </source>
</evidence>
<name>E6U5N3_ETHHY</name>
<dbReference type="InterPro" id="IPR001525">
    <property type="entry name" value="C5_MeTfrase"/>
</dbReference>
<dbReference type="REBASE" id="30837">
    <property type="entry name" value="M2.EhaORF1244P"/>
</dbReference>
<dbReference type="Proteomes" id="UP000001551">
    <property type="component" value="Chromosome"/>
</dbReference>
<protein>
    <recommendedName>
        <fullName evidence="1">DNA (cytosine-5-)-methyltransferase</fullName>
        <ecNumber evidence="1">2.1.1.37</ecNumber>
    </recommendedName>
</protein>
<accession>E6U5N3</accession>
<dbReference type="Pfam" id="PF00145">
    <property type="entry name" value="DNA_methylase"/>
    <property type="match status" value="1"/>
</dbReference>
<dbReference type="STRING" id="663278.Ethha_1245"/>
<dbReference type="Gene3D" id="3.90.120.10">
    <property type="entry name" value="DNA Methylase, subunit A, domain 2"/>
    <property type="match status" value="1"/>
</dbReference>
<dbReference type="GO" id="GO:0003886">
    <property type="term" value="F:DNA (cytosine-5-)-methyltransferase activity"/>
    <property type="evidence" value="ECO:0007669"/>
    <property type="project" value="UniProtKB-EC"/>
</dbReference>
<evidence type="ECO:0000256" key="3">
    <source>
        <dbReference type="ARBA" id="ARBA00022679"/>
    </source>
</evidence>
<dbReference type="GO" id="GO:0009307">
    <property type="term" value="P:DNA restriction-modification system"/>
    <property type="evidence" value="ECO:0007669"/>
    <property type="project" value="UniProtKB-KW"/>
</dbReference>
<dbReference type="InterPro" id="IPR031303">
    <property type="entry name" value="C5_meth_CS"/>
</dbReference>
<dbReference type="SUPFAM" id="SSF53335">
    <property type="entry name" value="S-adenosyl-L-methionine-dependent methyltransferases"/>
    <property type="match status" value="1"/>
</dbReference>
<dbReference type="PROSITE" id="PS00095">
    <property type="entry name" value="C5_MTASE_2"/>
    <property type="match status" value="1"/>
</dbReference>
<dbReference type="EC" id="2.1.1.37" evidence="1"/>
<evidence type="ECO:0000256" key="2">
    <source>
        <dbReference type="ARBA" id="ARBA00022603"/>
    </source>
</evidence>
<gene>
    <name evidence="8" type="ordered locus">Ethha_1245</name>
</gene>
<dbReference type="InterPro" id="IPR029063">
    <property type="entry name" value="SAM-dependent_MTases_sf"/>
</dbReference>
<evidence type="ECO:0000256" key="7">
    <source>
        <dbReference type="RuleBase" id="RU000416"/>
    </source>
</evidence>
<keyword evidence="9" id="KW-1185">Reference proteome</keyword>
<dbReference type="KEGG" id="eha:Ethha_1245"/>
<dbReference type="GO" id="GO:0003677">
    <property type="term" value="F:DNA binding"/>
    <property type="evidence" value="ECO:0007669"/>
    <property type="project" value="TreeGrafter"/>
</dbReference>
<sequence>MLKQNITAINNDTFIVDQLNSVFSKIKIIDRSVDKDEIQRQLLDYYRVKFGNPDLADFQYDFIDLFCGAGGLSVGLEQEGFRPVAAVDKDQSAVLTYRFNRPWLTDGSIIHEDIREIVNQDIFPHVPVVVGGPPCQGFSVVNKHKKENDERNELYRFYVHSVGQAKPDIFLLENVEGILQLYSKIKRDFSKVGYIACEPLVFNTKDFGFPQNRKRAFILGIKKEHQRISGELYQLFKDELQRHMRGTTLSLWDAICDLPALEAKTMKNSTYSENAVWGYTVAGFHDADSEYARLVNQGLPIRVPLLNHRSKYNNDRDIQIFQLLRPGEKSDAESIQEINPYKSRADIFRDKFDKLLAEEPCKAITAHMYYDCNMYIHPYQARGLSPREAARVQGFPDDYLFLGSPNEWYRQIGNAVSPLMARVLASGLKQVLERIYRA</sequence>
<evidence type="ECO:0000313" key="9">
    <source>
        <dbReference type="Proteomes" id="UP000001551"/>
    </source>
</evidence>
<feature type="active site" evidence="6">
    <location>
        <position position="135"/>
    </location>
</feature>
<comment type="similarity">
    <text evidence="6 7">Belongs to the class I-like SAM-binding methyltransferase superfamily. C5-methyltransferase family.</text>
</comment>
<keyword evidence="3 6" id="KW-0808">Transferase</keyword>
<evidence type="ECO:0000256" key="5">
    <source>
        <dbReference type="ARBA" id="ARBA00022747"/>
    </source>
</evidence>
<organism evidence="8 9">
    <name type="scientific">Ethanoligenens harbinense (strain DSM 18485 / JCM 12961 / CGMCC 1.5033 / YUAN-3)</name>
    <dbReference type="NCBI Taxonomy" id="663278"/>
    <lineage>
        <taxon>Bacteria</taxon>
        <taxon>Bacillati</taxon>
        <taxon>Bacillota</taxon>
        <taxon>Clostridia</taxon>
        <taxon>Eubacteriales</taxon>
        <taxon>Oscillospiraceae</taxon>
        <taxon>Ethanoligenens</taxon>
    </lineage>
</organism>
<dbReference type="RefSeq" id="WP_013485149.1">
    <property type="nucleotide sequence ID" value="NC_014828.1"/>
</dbReference>
<evidence type="ECO:0000256" key="6">
    <source>
        <dbReference type="PROSITE-ProRule" id="PRU01016"/>
    </source>
</evidence>
<dbReference type="PROSITE" id="PS51679">
    <property type="entry name" value="SAM_MT_C5"/>
    <property type="match status" value="1"/>
</dbReference>
<dbReference type="PANTHER" id="PTHR10629:SF52">
    <property type="entry name" value="DNA (CYTOSINE-5)-METHYLTRANSFERASE 1"/>
    <property type="match status" value="1"/>
</dbReference>
<dbReference type="Gene3D" id="3.40.50.150">
    <property type="entry name" value="Vaccinia Virus protein VP39"/>
    <property type="match status" value="1"/>
</dbReference>
<dbReference type="InterPro" id="IPR050390">
    <property type="entry name" value="C5-Methyltransferase"/>
</dbReference>
<keyword evidence="4 6" id="KW-0949">S-adenosyl-L-methionine</keyword>
<dbReference type="GO" id="GO:0044027">
    <property type="term" value="P:negative regulation of gene expression via chromosomal CpG island methylation"/>
    <property type="evidence" value="ECO:0007669"/>
    <property type="project" value="TreeGrafter"/>
</dbReference>
<reference evidence="8 9" key="1">
    <citation type="submission" date="2010-12" db="EMBL/GenBank/DDBJ databases">
        <title>Complete sequence of Ethanoligenens harbinense YUAN-3.</title>
        <authorList>
            <person name="Lucas S."/>
            <person name="Copeland A."/>
            <person name="Lapidus A."/>
            <person name="Cheng J.-F."/>
            <person name="Bruce D."/>
            <person name="Goodwin L."/>
            <person name="Pitluck S."/>
            <person name="Chertkov O."/>
            <person name="Misra M."/>
            <person name="Detter J.C."/>
            <person name="Han C."/>
            <person name="Tapia R."/>
            <person name="Land M."/>
            <person name="Hauser L."/>
            <person name="Jeffries C."/>
            <person name="Kyrpides N."/>
            <person name="Ivanova N."/>
            <person name="Mikhailova N."/>
            <person name="Wang A."/>
            <person name="Mouttaki H."/>
            <person name="He Z."/>
            <person name="Zhou J."/>
            <person name="Hemme C.L."/>
            <person name="Woyke T."/>
        </authorList>
    </citation>
    <scope>NUCLEOTIDE SEQUENCE [LARGE SCALE GENOMIC DNA]</scope>
    <source>
        <strain evidence="9">DSM 18485 / JCM 12961 / CGMCC 1.5033 / YUAN-3</strain>
    </source>
</reference>
<dbReference type="AlphaFoldDB" id="E6U5N3"/>
<keyword evidence="5" id="KW-0680">Restriction system</keyword>
<evidence type="ECO:0000313" key="8">
    <source>
        <dbReference type="EMBL" id="ADU26792.1"/>
    </source>
</evidence>
<dbReference type="PRINTS" id="PR00105">
    <property type="entry name" value="C5METTRFRASE"/>
</dbReference>
<dbReference type="EMBL" id="CP002400">
    <property type="protein sequence ID" value="ADU26792.1"/>
    <property type="molecule type" value="Genomic_DNA"/>
</dbReference>
<dbReference type="HOGENOM" id="CLU_006958_2_2_9"/>
<dbReference type="GO" id="GO:0032259">
    <property type="term" value="P:methylation"/>
    <property type="evidence" value="ECO:0007669"/>
    <property type="project" value="UniProtKB-KW"/>
</dbReference>
<proteinExistence type="inferred from homology"/>
<evidence type="ECO:0000256" key="4">
    <source>
        <dbReference type="ARBA" id="ARBA00022691"/>
    </source>
</evidence>
<dbReference type="PANTHER" id="PTHR10629">
    <property type="entry name" value="CYTOSINE-SPECIFIC METHYLTRANSFERASE"/>
    <property type="match status" value="1"/>
</dbReference>
<dbReference type="eggNOG" id="COG0270">
    <property type="taxonomic scope" value="Bacteria"/>
</dbReference>
<keyword evidence="2 6" id="KW-0489">Methyltransferase</keyword>
<dbReference type="NCBIfam" id="TIGR00675">
    <property type="entry name" value="dcm"/>
    <property type="match status" value="1"/>
</dbReference>